<gene>
    <name evidence="2" type="ORF">K1W69_21845</name>
</gene>
<comment type="caution">
    <text evidence="2">The sequence shown here is derived from an EMBL/GenBank/DDBJ whole genome shotgun (WGS) entry which is preliminary data.</text>
</comment>
<proteinExistence type="predicted"/>
<feature type="domain" description="Glycosyl transferase family 25" evidence="1">
    <location>
        <begin position="10"/>
        <end position="184"/>
    </location>
</feature>
<dbReference type="CDD" id="cd06532">
    <property type="entry name" value="Glyco_transf_25"/>
    <property type="match status" value="1"/>
</dbReference>
<keyword evidence="3" id="KW-1185">Reference proteome</keyword>
<evidence type="ECO:0000313" key="2">
    <source>
        <dbReference type="EMBL" id="MBW8639853.1"/>
    </source>
</evidence>
<accession>A0AAE2ZSQ8</accession>
<reference evidence="2" key="1">
    <citation type="submission" date="2021-08" db="EMBL/GenBank/DDBJ databases">
        <title>Hoeflea bacterium WL0058 sp. nov., isolated from the sediment.</title>
        <authorList>
            <person name="Wang L."/>
            <person name="Zhang D."/>
        </authorList>
    </citation>
    <scope>NUCLEOTIDE SEQUENCE</scope>
    <source>
        <strain evidence="2">WL0058</strain>
    </source>
</reference>
<sequence length="276" mass="31916">MPADPSCVMRILLINLDRSPDRLTWMQKEMDERGLTFDRISAVDFQSLSQEEISRHQIDREIIMTISPGDVACFLSHRKCWNDMIEHGDDYVCILEDDIYLSRDAAQYVSSADWIPDGVDIVKLETFRDKVGYLAKDPIEVGDRILAPLLGRHIGAGGYIISRDCAERLLKTTEDFHDPVDEMMFNPKLGLFQTLDILQMVPAICIQTMHYYAEASDPLPGSTIHTVRLEMLKPRQGWKKFKREVTRPFINFGEWLRMTYVRLTTPSVWGEIPFRE</sequence>
<evidence type="ECO:0000259" key="1">
    <source>
        <dbReference type="Pfam" id="PF01755"/>
    </source>
</evidence>
<dbReference type="Pfam" id="PF01755">
    <property type="entry name" value="Glyco_transf_25"/>
    <property type="match status" value="1"/>
</dbReference>
<dbReference type="AlphaFoldDB" id="A0AAE2ZSQ8"/>
<evidence type="ECO:0000313" key="3">
    <source>
        <dbReference type="Proteomes" id="UP001196509"/>
    </source>
</evidence>
<dbReference type="EMBL" id="JAICBX010000004">
    <property type="protein sequence ID" value="MBW8639853.1"/>
    <property type="molecule type" value="Genomic_DNA"/>
</dbReference>
<name>A0AAE2ZSQ8_9HYPH</name>
<dbReference type="Proteomes" id="UP001196509">
    <property type="component" value="Unassembled WGS sequence"/>
</dbReference>
<organism evidence="2 3">
    <name type="scientific">Flavimaribacter sediminis</name>
    <dbReference type="NCBI Taxonomy" id="2865987"/>
    <lineage>
        <taxon>Bacteria</taxon>
        <taxon>Pseudomonadati</taxon>
        <taxon>Pseudomonadota</taxon>
        <taxon>Alphaproteobacteria</taxon>
        <taxon>Hyphomicrobiales</taxon>
        <taxon>Rhizobiaceae</taxon>
        <taxon>Flavimaribacter</taxon>
    </lineage>
</organism>
<dbReference type="RefSeq" id="WP_220230555.1">
    <property type="nucleotide sequence ID" value="NZ_JAICBX010000004.1"/>
</dbReference>
<dbReference type="InterPro" id="IPR002654">
    <property type="entry name" value="Glyco_trans_25"/>
</dbReference>
<protein>
    <submittedName>
        <fullName evidence="2">Glycosyltransferase family 25 protein</fullName>
    </submittedName>
</protein>